<dbReference type="InterPro" id="IPR036890">
    <property type="entry name" value="HATPase_C_sf"/>
</dbReference>
<comment type="catalytic activity">
    <reaction evidence="1">
        <text>ATP + protein L-histidine = ADP + protein N-phospho-L-histidine.</text>
        <dbReference type="EC" id="2.7.13.3"/>
    </reaction>
</comment>
<evidence type="ECO:0000256" key="2">
    <source>
        <dbReference type="ARBA" id="ARBA00012438"/>
    </source>
</evidence>
<evidence type="ECO:0000313" key="8">
    <source>
        <dbReference type="Proteomes" id="UP001595912"/>
    </source>
</evidence>
<dbReference type="RefSeq" id="WP_380122797.1">
    <property type="nucleotide sequence ID" value="NZ_JBHSIU010000054.1"/>
</dbReference>
<dbReference type="InterPro" id="IPR005467">
    <property type="entry name" value="His_kinase_dom"/>
</dbReference>
<dbReference type="SUPFAM" id="SSF55874">
    <property type="entry name" value="ATPase domain of HSP90 chaperone/DNA topoisomerase II/histidine kinase"/>
    <property type="match status" value="1"/>
</dbReference>
<evidence type="ECO:0000256" key="1">
    <source>
        <dbReference type="ARBA" id="ARBA00000085"/>
    </source>
</evidence>
<dbReference type="PROSITE" id="PS50109">
    <property type="entry name" value="HIS_KIN"/>
    <property type="match status" value="1"/>
</dbReference>
<sequence>MTVRGGVTWRLSVLRHLAVTALIAVVAVAGASPGLVGTARAASAREAIGTASAVSATVADTLSAADYSSSDGYHRAHLLEMLDPFLRSGVLARVKLWIISGDTARIVISDRPQLEGFTRAADGPLASSVPASLAVPDDIEHRFEVDHRNQLLEVFTTFRDAGNNLLRLEAYVPTSVRSTVWQVARTQLPSLLFVVLGASAAVLPLTVNAVRRSRRLATQRADLAAIAVAVRDRHHRELAQALHDGPIQNLAAAGIVLSDAAAARSDTGGHRMATAREIVQISIAELRALTGGLLPAAPLGDLAESLPGLLRQHGGETVTLDVTVSAGAADLIRGPHQVLFSQAAVELVRNAVRHGGPARITVTVSVVARRREVVLVVRDDGTGFSPGHAPPDGHFGLALLAQATATAGGTLSIMSMPGAGCTATVALPVPGTDP</sequence>
<dbReference type="GO" id="GO:0016301">
    <property type="term" value="F:kinase activity"/>
    <property type="evidence" value="ECO:0007669"/>
    <property type="project" value="UniProtKB-KW"/>
</dbReference>
<dbReference type="Pfam" id="PF02518">
    <property type="entry name" value="HATPase_c"/>
    <property type="match status" value="1"/>
</dbReference>
<dbReference type="EMBL" id="JBHSIU010000054">
    <property type="protein sequence ID" value="MFC5003639.1"/>
    <property type="molecule type" value="Genomic_DNA"/>
</dbReference>
<evidence type="ECO:0000256" key="5">
    <source>
        <dbReference type="ARBA" id="ARBA00023012"/>
    </source>
</evidence>
<evidence type="ECO:0000259" key="6">
    <source>
        <dbReference type="PROSITE" id="PS50109"/>
    </source>
</evidence>
<organism evidence="7 8">
    <name type="scientific">Dactylosporangium cerinum</name>
    <dbReference type="NCBI Taxonomy" id="1434730"/>
    <lineage>
        <taxon>Bacteria</taxon>
        <taxon>Bacillati</taxon>
        <taxon>Actinomycetota</taxon>
        <taxon>Actinomycetes</taxon>
        <taxon>Micromonosporales</taxon>
        <taxon>Micromonosporaceae</taxon>
        <taxon>Dactylosporangium</taxon>
    </lineage>
</organism>
<keyword evidence="4 7" id="KW-0418">Kinase</keyword>
<protein>
    <recommendedName>
        <fullName evidence="2">histidine kinase</fullName>
        <ecNumber evidence="2">2.7.13.3</ecNumber>
    </recommendedName>
</protein>
<dbReference type="Gene3D" id="3.30.565.10">
    <property type="entry name" value="Histidine kinase-like ATPase, C-terminal domain"/>
    <property type="match status" value="1"/>
</dbReference>
<evidence type="ECO:0000256" key="4">
    <source>
        <dbReference type="ARBA" id="ARBA00022777"/>
    </source>
</evidence>
<keyword evidence="5" id="KW-0902">Two-component regulatory system</keyword>
<keyword evidence="3" id="KW-0808">Transferase</keyword>
<dbReference type="PANTHER" id="PTHR24421:SF10">
    <property type="entry name" value="NITRATE_NITRITE SENSOR PROTEIN NARQ"/>
    <property type="match status" value="1"/>
</dbReference>
<evidence type="ECO:0000256" key="3">
    <source>
        <dbReference type="ARBA" id="ARBA00022679"/>
    </source>
</evidence>
<accession>A0ABV9W6U8</accession>
<dbReference type="InterPro" id="IPR003594">
    <property type="entry name" value="HATPase_dom"/>
</dbReference>
<evidence type="ECO:0000313" key="7">
    <source>
        <dbReference type="EMBL" id="MFC5003639.1"/>
    </source>
</evidence>
<dbReference type="PANTHER" id="PTHR24421">
    <property type="entry name" value="NITRATE/NITRITE SENSOR PROTEIN NARX-RELATED"/>
    <property type="match status" value="1"/>
</dbReference>
<gene>
    <name evidence="7" type="ORF">ACFPIJ_38180</name>
</gene>
<dbReference type="SMART" id="SM00387">
    <property type="entry name" value="HATPase_c"/>
    <property type="match status" value="1"/>
</dbReference>
<dbReference type="EC" id="2.7.13.3" evidence="2"/>
<name>A0ABV9W6U8_9ACTN</name>
<dbReference type="InterPro" id="IPR050482">
    <property type="entry name" value="Sensor_HK_TwoCompSys"/>
</dbReference>
<comment type="caution">
    <text evidence="7">The sequence shown here is derived from an EMBL/GenBank/DDBJ whole genome shotgun (WGS) entry which is preliminary data.</text>
</comment>
<keyword evidence="8" id="KW-1185">Reference proteome</keyword>
<proteinExistence type="predicted"/>
<dbReference type="Proteomes" id="UP001595912">
    <property type="component" value="Unassembled WGS sequence"/>
</dbReference>
<feature type="domain" description="Histidine kinase" evidence="6">
    <location>
        <begin position="340"/>
        <end position="431"/>
    </location>
</feature>
<reference evidence="8" key="1">
    <citation type="journal article" date="2019" name="Int. J. Syst. Evol. Microbiol.">
        <title>The Global Catalogue of Microorganisms (GCM) 10K type strain sequencing project: providing services to taxonomists for standard genome sequencing and annotation.</title>
        <authorList>
            <consortium name="The Broad Institute Genomics Platform"/>
            <consortium name="The Broad Institute Genome Sequencing Center for Infectious Disease"/>
            <person name="Wu L."/>
            <person name="Ma J."/>
        </authorList>
    </citation>
    <scope>NUCLEOTIDE SEQUENCE [LARGE SCALE GENOMIC DNA]</scope>
    <source>
        <strain evidence="8">CGMCC 4.7152</strain>
    </source>
</reference>